<gene>
    <name evidence="4" type="ORF">K1W69_16825</name>
</gene>
<name>A0AAE2ZR38_9HYPH</name>
<dbReference type="PANTHER" id="PTHR48081">
    <property type="entry name" value="AB HYDROLASE SUPERFAMILY PROTEIN C4A8.06C"/>
    <property type="match status" value="1"/>
</dbReference>
<reference evidence="4" key="1">
    <citation type="submission" date="2021-08" db="EMBL/GenBank/DDBJ databases">
        <title>Hoeflea bacterium WL0058 sp. nov., isolated from the sediment.</title>
        <authorList>
            <person name="Wang L."/>
            <person name="Zhang D."/>
        </authorList>
    </citation>
    <scope>NUCLEOTIDE SEQUENCE</scope>
    <source>
        <strain evidence="4">WL0058</strain>
    </source>
</reference>
<protein>
    <submittedName>
        <fullName evidence="4">Alpha/beta hydrolase</fullName>
    </submittedName>
</protein>
<dbReference type="Proteomes" id="UP001196509">
    <property type="component" value="Unassembled WGS sequence"/>
</dbReference>
<dbReference type="InterPro" id="IPR050300">
    <property type="entry name" value="GDXG_lipolytic_enzyme"/>
</dbReference>
<keyword evidence="2 4" id="KW-0378">Hydrolase</keyword>
<dbReference type="InterPro" id="IPR029058">
    <property type="entry name" value="AB_hydrolase_fold"/>
</dbReference>
<accession>A0AAE2ZR38</accession>
<evidence type="ECO:0000256" key="2">
    <source>
        <dbReference type="ARBA" id="ARBA00022801"/>
    </source>
</evidence>
<dbReference type="RefSeq" id="WP_220229586.1">
    <property type="nucleotide sequence ID" value="NZ_JAICBX010000003.1"/>
</dbReference>
<evidence type="ECO:0000259" key="3">
    <source>
        <dbReference type="Pfam" id="PF07859"/>
    </source>
</evidence>
<feature type="domain" description="Alpha/beta hydrolase fold-3" evidence="3">
    <location>
        <begin position="112"/>
        <end position="318"/>
    </location>
</feature>
<sequence length="342" mass="37623">MVKPSALAAFIPTRLPAPIVRCLYAGRRERLAHRVMDPKAQAFGRLSRAVQSDRPPTIAEIRKQAQKIVDLFDEPAPPLLRREDMAVAGAEWPIPARLYSDRPKEAGPSPVLVFYHGGGWFQGNCDSHDGLCARLAKWSGCVVVSVDYRLAPEHKFPAGVEDAIAAYRWVRHNAEALGGDPAKVGVGGDSAGGNFAAVVSQQALDRNFQPPELQLLIYPSLDSSMSTQSMEELEHAYIIPRDRGMWIVDLYLENRGDMQDPRASPAIRTDLTGLAKACIVTAGFDPLRDEGTTYANRLRADGIDVHHLVYDGQIHGFVSFSRAIPGAIDCQRAMSNWLQTAW</sequence>
<dbReference type="GO" id="GO:0016787">
    <property type="term" value="F:hydrolase activity"/>
    <property type="evidence" value="ECO:0007669"/>
    <property type="project" value="UniProtKB-KW"/>
</dbReference>
<evidence type="ECO:0000313" key="5">
    <source>
        <dbReference type="Proteomes" id="UP001196509"/>
    </source>
</evidence>
<dbReference type="SUPFAM" id="SSF53474">
    <property type="entry name" value="alpha/beta-Hydrolases"/>
    <property type="match status" value="1"/>
</dbReference>
<proteinExistence type="inferred from homology"/>
<comment type="caution">
    <text evidence="4">The sequence shown here is derived from an EMBL/GenBank/DDBJ whole genome shotgun (WGS) entry which is preliminary data.</text>
</comment>
<dbReference type="AlphaFoldDB" id="A0AAE2ZR38"/>
<dbReference type="Pfam" id="PF07859">
    <property type="entry name" value="Abhydrolase_3"/>
    <property type="match status" value="1"/>
</dbReference>
<evidence type="ECO:0000313" key="4">
    <source>
        <dbReference type="EMBL" id="MBW8638863.1"/>
    </source>
</evidence>
<evidence type="ECO:0000256" key="1">
    <source>
        <dbReference type="ARBA" id="ARBA00010515"/>
    </source>
</evidence>
<dbReference type="EMBL" id="JAICBX010000003">
    <property type="protein sequence ID" value="MBW8638863.1"/>
    <property type="molecule type" value="Genomic_DNA"/>
</dbReference>
<comment type="similarity">
    <text evidence="1">Belongs to the 'GDXG' lipolytic enzyme family.</text>
</comment>
<keyword evidence="5" id="KW-1185">Reference proteome</keyword>
<dbReference type="Gene3D" id="3.40.50.1820">
    <property type="entry name" value="alpha/beta hydrolase"/>
    <property type="match status" value="1"/>
</dbReference>
<dbReference type="FunFam" id="3.40.50.1820:FF:000089">
    <property type="entry name" value="Alpha/beta hydrolase"/>
    <property type="match status" value="1"/>
</dbReference>
<organism evidence="4 5">
    <name type="scientific">Flavimaribacter sediminis</name>
    <dbReference type="NCBI Taxonomy" id="2865987"/>
    <lineage>
        <taxon>Bacteria</taxon>
        <taxon>Pseudomonadati</taxon>
        <taxon>Pseudomonadota</taxon>
        <taxon>Alphaproteobacteria</taxon>
        <taxon>Hyphomicrobiales</taxon>
        <taxon>Rhizobiaceae</taxon>
        <taxon>Flavimaribacter</taxon>
    </lineage>
</organism>
<dbReference type="PANTHER" id="PTHR48081:SF8">
    <property type="entry name" value="ALPHA_BETA HYDROLASE FOLD-3 DOMAIN-CONTAINING PROTEIN-RELATED"/>
    <property type="match status" value="1"/>
</dbReference>
<dbReference type="InterPro" id="IPR013094">
    <property type="entry name" value="AB_hydrolase_3"/>
</dbReference>